<name>B8IXM2_METNO</name>
<evidence type="ECO:0000313" key="2">
    <source>
        <dbReference type="Proteomes" id="UP000008207"/>
    </source>
</evidence>
<dbReference type="KEGG" id="mno:Mnod_7824"/>
<accession>B8IXM2</accession>
<dbReference type="RefSeq" id="WP_012631060.1">
    <property type="nucleotide sequence ID" value="NC_011887.1"/>
</dbReference>
<geneLocation type="plasmid" evidence="1 2">
    <name>pMNOD02</name>
</geneLocation>
<dbReference type="AlphaFoldDB" id="B8IXM2"/>
<keyword evidence="2" id="KW-1185">Reference proteome</keyword>
<organism evidence="1 2">
    <name type="scientific">Methylobacterium nodulans (strain LMG 21967 / CNCM I-2342 / ORS 2060)</name>
    <dbReference type="NCBI Taxonomy" id="460265"/>
    <lineage>
        <taxon>Bacteria</taxon>
        <taxon>Pseudomonadati</taxon>
        <taxon>Pseudomonadota</taxon>
        <taxon>Alphaproteobacteria</taxon>
        <taxon>Hyphomicrobiales</taxon>
        <taxon>Methylobacteriaceae</taxon>
        <taxon>Methylobacterium</taxon>
    </lineage>
</organism>
<dbReference type="Proteomes" id="UP000008207">
    <property type="component" value="Plasmid pMNOD02"/>
</dbReference>
<gene>
    <name evidence="1" type="ordered locus">Mnod_7824</name>
</gene>
<evidence type="ECO:0000313" key="1">
    <source>
        <dbReference type="EMBL" id="ACL62854.1"/>
    </source>
</evidence>
<sequence length="82" mass="9124">MTQAASELDFEAALRSPKSCFAEPQDVVAHPALSREMKLAILREWEQDARRLSASEGEGFYGGEESMLGRVEDAINLVRRQA</sequence>
<dbReference type="HOGENOM" id="CLU_2554384_0_0_5"/>
<dbReference type="EMBL" id="CP001351">
    <property type="protein sequence ID" value="ACL62854.1"/>
    <property type="molecule type" value="Genomic_DNA"/>
</dbReference>
<proteinExistence type="predicted"/>
<protein>
    <submittedName>
        <fullName evidence="1">Uncharacterized protein</fullName>
    </submittedName>
</protein>
<reference evidence="2" key="1">
    <citation type="submission" date="2009-01" db="EMBL/GenBank/DDBJ databases">
        <title>Complete sequence of plasmid 2 of Methylobacterium nodulans ORS 2060.</title>
        <authorList>
            <consortium name="US DOE Joint Genome Institute"/>
            <person name="Lucas S."/>
            <person name="Copeland A."/>
            <person name="Lapidus A."/>
            <person name="Glavina del Rio T."/>
            <person name="Dalin E."/>
            <person name="Tice H."/>
            <person name="Bruce D."/>
            <person name="Goodwin L."/>
            <person name="Pitluck S."/>
            <person name="Sims D."/>
            <person name="Brettin T."/>
            <person name="Detter J.C."/>
            <person name="Han C."/>
            <person name="Larimer F."/>
            <person name="Land M."/>
            <person name="Hauser L."/>
            <person name="Kyrpides N."/>
            <person name="Ivanova N."/>
            <person name="Marx C.J."/>
            <person name="Richardson P."/>
        </authorList>
    </citation>
    <scope>NUCLEOTIDE SEQUENCE [LARGE SCALE GENOMIC DNA]</scope>
    <source>
        <strain evidence="2">LMG 21967 / CNCM I-2342 / ORS 2060</strain>
        <plasmid evidence="2">Plasmid pMNOD02</plasmid>
    </source>
</reference>
<dbReference type="OrthoDB" id="8448880at2"/>
<keyword evidence="1" id="KW-0614">Plasmid</keyword>